<organism evidence="1 2">
    <name type="scientific">Burkholderia phage BcepSauron</name>
    <dbReference type="NCBI Taxonomy" id="2530033"/>
    <lineage>
        <taxon>Viruses</taxon>
        <taxon>Duplodnaviria</taxon>
        <taxon>Heunggongvirae</taxon>
        <taxon>Uroviricota</taxon>
        <taxon>Caudoviricetes</taxon>
        <taxon>Sarumanvirus</taxon>
        <taxon>Sarumanvirus bcepsauron</taxon>
    </lineage>
</organism>
<keyword evidence="2" id="KW-1185">Reference proteome</keyword>
<evidence type="ECO:0000313" key="2">
    <source>
        <dbReference type="Proteomes" id="UP000301424"/>
    </source>
</evidence>
<protein>
    <submittedName>
        <fullName evidence="1">Uncharacterized protein</fullName>
    </submittedName>
</protein>
<reference evidence="1 2" key="1">
    <citation type="submission" date="2019-02" db="EMBL/GenBank/DDBJ databases">
        <title>Complete genome sequence of Burkholderia cenocepacia phage BcepSauron.</title>
        <authorList>
            <person name="Park K."/>
            <person name="Gonzalez C."/>
            <person name="Liu M."/>
            <person name="Gill J."/>
        </authorList>
    </citation>
    <scope>NUCLEOTIDE SEQUENCE [LARGE SCALE GENOMIC DNA]</scope>
</reference>
<dbReference type="EMBL" id="MK552141">
    <property type="protein sequence ID" value="QBQ74525.1"/>
    <property type="molecule type" value="Genomic_DNA"/>
</dbReference>
<dbReference type="Proteomes" id="UP000301424">
    <property type="component" value="Segment"/>
</dbReference>
<sequence>MKCVIVTGVQNDSFQWYELPKCVKGRVDSICLLLDEQGLNEMGKVHHRTVFIDDRMHDWDLSYDGTQFRYYAHSSGKGDVVDIVIFYE</sequence>
<gene>
    <name evidence="1" type="ORF">BcepSauron_145</name>
</gene>
<evidence type="ECO:0000313" key="1">
    <source>
        <dbReference type="EMBL" id="QBQ74525.1"/>
    </source>
</evidence>
<name>A0A482MLL9_9CAUD</name>
<proteinExistence type="predicted"/>
<accession>A0A482MLL9</accession>